<name>A0A3M7J8B4_HORWE</name>
<protein>
    <submittedName>
        <fullName evidence="1">Uncharacterized protein</fullName>
    </submittedName>
</protein>
<sequence>MVIFASSRRHIDHALQIMGGNAFALASAEGRPRLQTPRMTPEVYHRLKVICISRFRSCLPDCTKVATLTEAPEKSDYGDVDFIISFSKESASPAPDWSDLANAIGAAGFIWHGPKTASFAVPQDGSTHPEPAVRYHLRPDDSQDLQRSKQLSEKLYAQIDLELIEDESFDWHTFYASYGDMSSLLGHIVRNLGFTCSDRGLWLRLQELDDCKRQPIPLNIADKDGTIFLSHEKSQVMRFLNLDAEVYEKGFATRHQLFEWLGKCRLIEWEAIDLRRDNADERRREGKRGVFAAFLNEWLPARRPSATDSDFVAHGTNDKHSSEPKDVNTTVTKDANARTNLRARRSELAQEAVTFFAKGEEYACKHAAFVRNVRNAIASNMLKDILKQVTGKNDNKKLNEIIRAFKRSVHVRISSGPNPVDNARADPIAVSAGKNEGKEHTQVVLEVSEEAHPDTDSEVGKLLRERQVTDEKGRVETKYDLFDRDAVTNWLAQHWEELKALERQKRRTATDVDAQTKQLSFD</sequence>
<dbReference type="EMBL" id="QWIT01000032">
    <property type="protein sequence ID" value="RMZ33995.1"/>
    <property type="molecule type" value="Genomic_DNA"/>
</dbReference>
<dbReference type="AlphaFoldDB" id="A0A3M7J8B4"/>
<comment type="caution">
    <text evidence="1">The sequence shown here is derived from an EMBL/GenBank/DDBJ whole genome shotgun (WGS) entry which is preliminary data.</text>
</comment>
<accession>A0A3M7J8B4</accession>
<dbReference type="Proteomes" id="UP000281677">
    <property type="component" value="Unassembled WGS sequence"/>
</dbReference>
<evidence type="ECO:0000313" key="2">
    <source>
        <dbReference type="Proteomes" id="UP000281677"/>
    </source>
</evidence>
<dbReference type="OrthoDB" id="4708870at2759"/>
<evidence type="ECO:0000313" key="1">
    <source>
        <dbReference type="EMBL" id="RMZ33995.1"/>
    </source>
</evidence>
<reference evidence="1 2" key="1">
    <citation type="journal article" date="2018" name="BMC Genomics">
        <title>Genomic evidence for intraspecific hybridization in a clonal and extremely halotolerant yeast.</title>
        <authorList>
            <person name="Gostincar C."/>
            <person name="Stajich J.E."/>
            <person name="Zupancic J."/>
            <person name="Zalar P."/>
            <person name="Gunde-Cimerman N."/>
        </authorList>
    </citation>
    <scope>NUCLEOTIDE SEQUENCE [LARGE SCALE GENOMIC DNA]</scope>
    <source>
        <strain evidence="1 2">EXF-120</strain>
    </source>
</reference>
<gene>
    <name evidence="1" type="ORF">D0859_01877</name>
</gene>
<proteinExistence type="predicted"/>
<organism evidence="1 2">
    <name type="scientific">Hortaea werneckii</name>
    <name type="common">Black yeast</name>
    <name type="synonym">Cladosporium werneckii</name>
    <dbReference type="NCBI Taxonomy" id="91943"/>
    <lineage>
        <taxon>Eukaryota</taxon>
        <taxon>Fungi</taxon>
        <taxon>Dikarya</taxon>
        <taxon>Ascomycota</taxon>
        <taxon>Pezizomycotina</taxon>
        <taxon>Dothideomycetes</taxon>
        <taxon>Dothideomycetidae</taxon>
        <taxon>Mycosphaerellales</taxon>
        <taxon>Teratosphaeriaceae</taxon>
        <taxon>Hortaea</taxon>
    </lineage>
</organism>